<keyword evidence="3" id="KW-0143">Chaperone</keyword>
<dbReference type="InterPro" id="IPR013892">
    <property type="entry name" value="Cyt_c_biogenesis_Cmc1-like"/>
</dbReference>
<dbReference type="GO" id="GO:0005743">
    <property type="term" value="C:mitochondrial inner membrane"/>
    <property type="evidence" value="ECO:0007669"/>
    <property type="project" value="UniProtKB-SubCell"/>
</dbReference>
<dbReference type="STRING" id="763407.A0A167LCN8"/>
<dbReference type="EMBL" id="KV440989">
    <property type="protein sequence ID" value="OAD70155.1"/>
    <property type="molecule type" value="Genomic_DNA"/>
</dbReference>
<comment type="function">
    <text evidence="3">Required for mitochondrial cytochrome c oxidase (COX) assembly and respiration.</text>
</comment>
<dbReference type="RefSeq" id="XP_018288195.1">
    <property type="nucleotide sequence ID" value="XM_018432138.1"/>
</dbReference>
<comment type="subcellular location">
    <subcellularLocation>
        <location evidence="3">Mitochondrion inner membrane</location>
    </subcellularLocation>
</comment>
<evidence type="ECO:0000256" key="3">
    <source>
        <dbReference type="RuleBase" id="RU364104"/>
    </source>
</evidence>
<reference evidence="6" key="1">
    <citation type="submission" date="2015-06" db="EMBL/GenBank/DDBJ databases">
        <title>Expansion of signal transduction pathways in fungi by whole-genome duplication.</title>
        <authorList>
            <consortium name="DOE Joint Genome Institute"/>
            <person name="Corrochano L.M."/>
            <person name="Kuo A."/>
            <person name="Marcet-Houben M."/>
            <person name="Polaino S."/>
            <person name="Salamov A."/>
            <person name="Villalobos J.M."/>
            <person name="Alvarez M.I."/>
            <person name="Avalos J."/>
            <person name="Benito E.P."/>
            <person name="Benoit I."/>
            <person name="Burger G."/>
            <person name="Camino L.P."/>
            <person name="Canovas D."/>
            <person name="Cerda-Olmedo E."/>
            <person name="Cheng J.-F."/>
            <person name="Dominguez A."/>
            <person name="Elias M."/>
            <person name="Eslava A.P."/>
            <person name="Glaser F."/>
            <person name="Grimwood J."/>
            <person name="Gutierrez G."/>
            <person name="Heitman J."/>
            <person name="Henrissat B."/>
            <person name="Iturriaga E.A."/>
            <person name="Lang B.F."/>
            <person name="Lavin J.L."/>
            <person name="Lee S."/>
            <person name="Li W."/>
            <person name="Lindquist E."/>
            <person name="Lopez-Garcia S."/>
            <person name="Luque E.M."/>
            <person name="Marcos A.T."/>
            <person name="Martin J."/>
            <person name="McCluskey K."/>
            <person name="Medina H.R."/>
            <person name="Miralles-Duran A."/>
            <person name="Miyazaki A."/>
            <person name="Munoz-Torres E."/>
            <person name="Oguiza J.A."/>
            <person name="Ohm R."/>
            <person name="Olmedo M."/>
            <person name="Orejas M."/>
            <person name="Ortiz-Castellanos L."/>
            <person name="Pisabarro A.G."/>
            <person name="Rodriguez-Romero J."/>
            <person name="Ruiz-Herrera J."/>
            <person name="Ruiz-Vazquez R."/>
            <person name="Sanz C."/>
            <person name="Schackwitz W."/>
            <person name="Schmutz J."/>
            <person name="Shahriari M."/>
            <person name="Shelest E."/>
            <person name="Silva-Franco F."/>
            <person name="Soanes D."/>
            <person name="Syed K."/>
            <person name="Tagua V.G."/>
            <person name="Talbot N.J."/>
            <person name="Thon M."/>
            <person name="De vries R.P."/>
            <person name="Wiebenga A."/>
            <person name="Yadav J.S."/>
            <person name="Braun E.L."/>
            <person name="Baker S."/>
            <person name="Garre V."/>
            <person name="Horwitz B."/>
            <person name="Torres-Martinez S."/>
            <person name="Idnurm A."/>
            <person name="Herrera-Estrella A."/>
            <person name="Gabaldon T."/>
            <person name="Grigoriev I.V."/>
        </authorList>
    </citation>
    <scope>NUCLEOTIDE SEQUENCE [LARGE SCALE GENOMIC DNA]</scope>
    <source>
        <strain evidence="6">NRRL 1555(-)</strain>
    </source>
</reference>
<keyword evidence="3" id="KW-0472">Membrane</keyword>
<dbReference type="InParanoid" id="A0A167LCN8"/>
<dbReference type="Pfam" id="PF08583">
    <property type="entry name" value="Cmc1"/>
    <property type="match status" value="1"/>
</dbReference>
<keyword evidence="3" id="KW-0496">Mitochondrion</keyword>
<dbReference type="VEuPathDB" id="FungiDB:PHYBLDRAFT_148711"/>
<organism evidence="5 6">
    <name type="scientific">Phycomyces blakesleeanus (strain ATCC 8743b / DSM 1359 / FGSC 10004 / NBRC 33097 / NRRL 1555)</name>
    <dbReference type="NCBI Taxonomy" id="763407"/>
    <lineage>
        <taxon>Eukaryota</taxon>
        <taxon>Fungi</taxon>
        <taxon>Fungi incertae sedis</taxon>
        <taxon>Mucoromycota</taxon>
        <taxon>Mucoromycotina</taxon>
        <taxon>Mucoromycetes</taxon>
        <taxon>Mucorales</taxon>
        <taxon>Phycomycetaceae</taxon>
        <taxon>Phycomyces</taxon>
    </lineage>
</organism>
<evidence type="ECO:0000313" key="6">
    <source>
        <dbReference type="Proteomes" id="UP000077315"/>
    </source>
</evidence>
<dbReference type="GeneID" id="28993044"/>
<dbReference type="FunCoup" id="A0A167LCN8">
    <property type="interactions" value="222"/>
</dbReference>
<keyword evidence="3" id="KW-0999">Mitochondrion inner membrane</keyword>
<accession>A0A167LCN8</accession>
<dbReference type="OrthoDB" id="6224010at2759"/>
<evidence type="ECO:0000256" key="2">
    <source>
        <dbReference type="ARBA" id="ARBA00023157"/>
    </source>
</evidence>
<protein>
    <recommendedName>
        <fullName evidence="3">COX assembly mitochondrial protein</fullName>
    </recommendedName>
</protein>
<feature type="region of interest" description="Disordered" evidence="4">
    <location>
        <begin position="1"/>
        <end position="21"/>
    </location>
</feature>
<dbReference type="AlphaFoldDB" id="A0A167LCN8"/>
<dbReference type="Proteomes" id="UP000077315">
    <property type="component" value="Unassembled WGS sequence"/>
</dbReference>
<comment type="similarity">
    <text evidence="1 3">Belongs to the CMC family.</text>
</comment>
<gene>
    <name evidence="5" type="ORF">PHYBLDRAFT_148711</name>
</gene>
<keyword evidence="6" id="KW-1185">Reference proteome</keyword>
<sequence>MGKTVQESKANPMGDRSNELHALTRAEEEACNKAMKKAAIEYCQDSMKEFVQCSKEHNVTVMWTCRDKLKTMNNCLKGRTSREELDKLKLEKLMAKRAELAK</sequence>
<evidence type="ECO:0000313" key="5">
    <source>
        <dbReference type="EMBL" id="OAD70155.1"/>
    </source>
</evidence>
<proteinExistence type="inferred from homology"/>
<evidence type="ECO:0000256" key="4">
    <source>
        <dbReference type="SAM" id="MobiDB-lite"/>
    </source>
</evidence>
<evidence type="ECO:0000256" key="1">
    <source>
        <dbReference type="ARBA" id="ARBA00007347"/>
    </source>
</evidence>
<keyword evidence="2" id="KW-1015">Disulfide bond</keyword>
<name>A0A167LCN8_PHYB8</name>